<evidence type="ECO:0000256" key="2">
    <source>
        <dbReference type="ARBA" id="ARBA00007837"/>
    </source>
</evidence>
<evidence type="ECO:0000256" key="12">
    <source>
        <dbReference type="PIRSR" id="PIRSR000853-3"/>
    </source>
</evidence>
<dbReference type="InterPro" id="IPR000121">
    <property type="entry name" value="PEP_util_C"/>
</dbReference>
<feature type="domain" description="PEP-utilising enzyme C-terminal" evidence="15">
    <location>
        <begin position="531"/>
        <end position="739"/>
    </location>
</feature>
<evidence type="ECO:0000313" key="18">
    <source>
        <dbReference type="Proteomes" id="UP000324907"/>
    </source>
</evidence>
<feature type="domain" description="PEP-utilising enzyme mobile" evidence="13">
    <location>
        <begin position="435"/>
        <end position="516"/>
    </location>
</feature>
<keyword evidence="7" id="KW-0418">Kinase</keyword>
<name>A0A5A8C9X0_CAFRO</name>
<evidence type="ECO:0000256" key="9">
    <source>
        <dbReference type="ARBA" id="ARBA00022842"/>
    </source>
</evidence>
<evidence type="ECO:0000256" key="3">
    <source>
        <dbReference type="ARBA" id="ARBA00011994"/>
    </source>
</evidence>
<comment type="similarity">
    <text evidence="2 10">Belongs to the PEP-utilizing enzyme family.</text>
</comment>
<dbReference type="EC" id="2.7.9.1" evidence="3 10"/>
<feature type="active site" description="Tele-phosphohistidine intermediate" evidence="11">
    <location>
        <position position="466"/>
    </location>
</feature>
<feature type="binding site" evidence="12">
    <location>
        <position position="817"/>
    </location>
    <ligand>
        <name>Mg(2+)</name>
        <dbReference type="ChEBI" id="CHEBI:18420"/>
    </ligand>
</feature>
<evidence type="ECO:0000256" key="11">
    <source>
        <dbReference type="PIRSR" id="PIRSR000853-1"/>
    </source>
</evidence>
<dbReference type="Gene3D" id="1.20.80.30">
    <property type="match status" value="1"/>
</dbReference>
<dbReference type="InterPro" id="IPR010121">
    <property type="entry name" value="Pyruvate_phosphate_dikinase"/>
</dbReference>
<evidence type="ECO:0000256" key="6">
    <source>
        <dbReference type="ARBA" id="ARBA00022741"/>
    </source>
</evidence>
<evidence type="ECO:0000256" key="10">
    <source>
        <dbReference type="PIRNR" id="PIRNR000853"/>
    </source>
</evidence>
<dbReference type="NCBIfam" id="NF004531">
    <property type="entry name" value="PRK05878.1"/>
    <property type="match status" value="1"/>
</dbReference>
<evidence type="ECO:0000259" key="14">
    <source>
        <dbReference type="Pfam" id="PF01326"/>
    </source>
</evidence>
<feature type="domain" description="Pyruvate phosphate dikinase AMP/ATP-binding" evidence="14">
    <location>
        <begin position="63"/>
        <end position="298"/>
    </location>
</feature>
<dbReference type="EMBL" id="VLTL01000131">
    <property type="protein sequence ID" value="KAA0159368.1"/>
    <property type="molecule type" value="Genomic_DNA"/>
</dbReference>
<dbReference type="Gene3D" id="3.30.1490.20">
    <property type="entry name" value="ATP-grasp fold, A domain"/>
    <property type="match status" value="1"/>
</dbReference>
<dbReference type="AlphaFoldDB" id="A0A5A8C9X0"/>
<dbReference type="SUPFAM" id="SSF51621">
    <property type="entry name" value="Phosphoenolpyruvate/pyruvate domain"/>
    <property type="match status" value="2"/>
</dbReference>
<comment type="caution">
    <text evidence="16">The sequence shown here is derived from an EMBL/GenBank/DDBJ whole genome shotgun (WGS) entry which is preliminary data.</text>
</comment>
<dbReference type="Gene3D" id="3.20.20.60">
    <property type="entry name" value="Phosphoenolpyruvate-binding domains"/>
    <property type="match status" value="1"/>
</dbReference>
<keyword evidence="8" id="KW-0067">ATP-binding</keyword>
<proteinExistence type="inferred from homology"/>
<feature type="domain" description="Pyruvate phosphate dikinase AMP/ATP-binding" evidence="14">
    <location>
        <begin position="313"/>
        <end position="366"/>
    </location>
</feature>
<dbReference type="Gene3D" id="3.50.30.10">
    <property type="entry name" value="Phosphohistidine domain"/>
    <property type="match status" value="1"/>
</dbReference>
<evidence type="ECO:0000256" key="7">
    <source>
        <dbReference type="ARBA" id="ARBA00022777"/>
    </source>
</evidence>
<dbReference type="GO" id="GO:0016301">
    <property type="term" value="F:kinase activity"/>
    <property type="evidence" value="ECO:0007669"/>
    <property type="project" value="UniProtKB-UniRule"/>
</dbReference>
<feature type="active site" description="Proton donor" evidence="11">
    <location>
        <position position="879"/>
    </location>
</feature>
<dbReference type="NCBIfam" id="TIGR01828">
    <property type="entry name" value="pyru_phos_dikin"/>
    <property type="match status" value="1"/>
</dbReference>
<dbReference type="InterPro" id="IPR015813">
    <property type="entry name" value="Pyrv/PenolPyrv_kinase-like_dom"/>
</dbReference>
<dbReference type="PANTHER" id="PTHR22931:SF9">
    <property type="entry name" value="PYRUVATE, PHOSPHATE DIKINASE 1, CHLOROPLASTIC"/>
    <property type="match status" value="1"/>
</dbReference>
<evidence type="ECO:0000256" key="8">
    <source>
        <dbReference type="ARBA" id="ARBA00022840"/>
    </source>
</evidence>
<dbReference type="InterPro" id="IPR018274">
    <property type="entry name" value="PEP_util_AS"/>
</dbReference>
<dbReference type="EMBL" id="VLTM01000129">
    <property type="protein sequence ID" value="KAA0149926.1"/>
    <property type="molecule type" value="Genomic_DNA"/>
</dbReference>
<evidence type="ECO:0000259" key="15">
    <source>
        <dbReference type="Pfam" id="PF02896"/>
    </source>
</evidence>
<evidence type="ECO:0000259" key="13">
    <source>
        <dbReference type="Pfam" id="PF00391"/>
    </source>
</evidence>
<evidence type="ECO:0000256" key="4">
    <source>
        <dbReference type="ARBA" id="ARBA00022679"/>
    </source>
</evidence>
<dbReference type="InterPro" id="IPR013815">
    <property type="entry name" value="ATP_grasp_subdomain_1"/>
</dbReference>
<evidence type="ECO:0000313" key="16">
    <source>
        <dbReference type="EMBL" id="KAA0149926.1"/>
    </source>
</evidence>
<dbReference type="GO" id="GO:0050242">
    <property type="term" value="F:pyruvate, phosphate dikinase activity"/>
    <property type="evidence" value="ECO:0007669"/>
    <property type="project" value="UniProtKB-UniRule"/>
</dbReference>
<dbReference type="InterPro" id="IPR008279">
    <property type="entry name" value="PEP-util_enz_mobile_dom"/>
</dbReference>
<dbReference type="GO" id="GO:0005524">
    <property type="term" value="F:ATP binding"/>
    <property type="evidence" value="ECO:0007669"/>
    <property type="project" value="UniProtKB-UniRule"/>
</dbReference>
<feature type="binding site" evidence="12">
    <location>
        <position position="793"/>
    </location>
    <ligand>
        <name>Mg(2+)</name>
        <dbReference type="ChEBI" id="CHEBI:18420"/>
    </ligand>
</feature>
<dbReference type="Pfam" id="PF00391">
    <property type="entry name" value="PEP-utilizers"/>
    <property type="match status" value="1"/>
</dbReference>
<dbReference type="Proteomes" id="UP000324907">
    <property type="component" value="Unassembled WGS sequence"/>
</dbReference>
<dbReference type="GO" id="GO:0046872">
    <property type="term" value="F:metal ion binding"/>
    <property type="evidence" value="ECO:0007669"/>
    <property type="project" value="UniProtKB-UniRule"/>
</dbReference>
<dbReference type="Proteomes" id="UP000325113">
    <property type="component" value="Unassembled WGS sequence"/>
</dbReference>
<sequence>MAASIDKWVYRFGNGSADGCAKDKAFLGGKGANLAEMAKLGLPVPPGFTVRAEASELKGKLTDAMRKEIEEAIAHVEKGMGRKFGATSKEASALLLSVRSGAAISMPGMMDTVLNLGLNDALVDQIISDAEGDEGTARWVLDNYRRLLQMFGDVVRNVDMALFEAELSRVKEVAGVHSDVELKSEHLREVVEAYKGIYGRETGSPFPQDPWEQLYEAVAAVFASWNNSRAVRYRQINEITGLLGTAVNVMAMVYGNRDDDSGTGVLFTRNPSTGEDMLFGEYLFNAQGEDVVSGSRSPRPIAELEARSPELYAELLATVKRLEKHFLDVQDCEFTIESGRLFMLQTRNGKRTGPAAVRIATDMVREGLVTKEDAVARLVTPQHLDQALHARLKDPAASEASLIASGTAASPGAASGRAAFTAGEAEAMTEKGMAVLLVREETSPEDIGGMHAAKGVLTARGGMTSHAAVVARSWGKPCVAGAGSLRVDASAGTAVVHGTSTVLRRGDWITIDGSTGKVYLGQQPMAAPEAGSGELGEFLSWVHAIRRMKVKANADTPEDAARAVAFGAQGVGLVRTEHMFFAPDRITPMRRMILASDDAQRRAALDDLEPLQAADFEGIFRAVNGAGPVTVRLLDPPLHEFLPQTREQQATLARSMGISAEEIRGTVESMREANPMTGHRGCRLGITRPAITKMQARAIFSAAKRAAADGVPVEADVMVPLVGIRSELDNQARLIDGEALAVFGPAAADAAAASSGAAAGGDSEPAADKDIHAAAKAAAKAHGVVYRVGTMIEVPRACLAAGSLAETAEFFSVGSNDLTQLCFGYSRDDAGPFIGEYIAKGILPSDPFVHVDEDGVAALIEMACKRGKAVRPDIPVGVCGEHGGDPFSVHVFDRLGLDSVSCSPFRVPVASLAAAQATLLAAKRG</sequence>
<comment type="catalytic activity">
    <reaction evidence="10">
        <text>pyruvate + phosphate + ATP = phosphoenolpyruvate + AMP + diphosphate + H(+)</text>
        <dbReference type="Rhea" id="RHEA:10756"/>
        <dbReference type="ChEBI" id="CHEBI:15361"/>
        <dbReference type="ChEBI" id="CHEBI:15378"/>
        <dbReference type="ChEBI" id="CHEBI:30616"/>
        <dbReference type="ChEBI" id="CHEBI:33019"/>
        <dbReference type="ChEBI" id="CHEBI:43474"/>
        <dbReference type="ChEBI" id="CHEBI:58702"/>
        <dbReference type="ChEBI" id="CHEBI:456215"/>
        <dbReference type="EC" id="2.7.9.1"/>
    </reaction>
</comment>
<dbReference type="PIRSF" id="PIRSF000853">
    <property type="entry name" value="PPDK"/>
    <property type="match status" value="1"/>
</dbReference>
<keyword evidence="6" id="KW-0547">Nucleotide-binding</keyword>
<dbReference type="PROSITE" id="PS00370">
    <property type="entry name" value="PEP_ENZYMES_PHOS_SITE"/>
    <property type="match status" value="1"/>
</dbReference>
<reference evidence="18 19" key="1">
    <citation type="submission" date="2019-07" db="EMBL/GenBank/DDBJ databases">
        <title>Genomes of Cafeteria roenbergensis.</title>
        <authorList>
            <person name="Fischer M.G."/>
            <person name="Hackl T."/>
            <person name="Roman M."/>
        </authorList>
    </citation>
    <scope>NUCLEOTIDE SEQUENCE [LARGE SCALE GENOMIC DNA]</scope>
    <source>
        <strain evidence="16 19">Cflag</strain>
        <strain evidence="17 18">RCC970-E3</strain>
    </source>
</reference>
<dbReference type="SUPFAM" id="SSF52009">
    <property type="entry name" value="Phosphohistidine domain"/>
    <property type="match status" value="1"/>
</dbReference>
<dbReference type="Pfam" id="PF01326">
    <property type="entry name" value="PPDK_N"/>
    <property type="match status" value="2"/>
</dbReference>
<evidence type="ECO:0000256" key="5">
    <source>
        <dbReference type="ARBA" id="ARBA00022723"/>
    </source>
</evidence>
<gene>
    <name evidence="17" type="ORF">FNF28_05906</name>
    <name evidence="16" type="ORF">FNF31_07133</name>
</gene>
<dbReference type="PANTHER" id="PTHR22931">
    <property type="entry name" value="PHOSPHOENOLPYRUVATE DIKINASE-RELATED"/>
    <property type="match status" value="1"/>
</dbReference>
<evidence type="ECO:0000256" key="1">
    <source>
        <dbReference type="ARBA" id="ARBA00001946"/>
    </source>
</evidence>
<keyword evidence="9 12" id="KW-0460">Magnesium</keyword>
<keyword evidence="5 12" id="KW-0479">Metal-binding</keyword>
<dbReference type="Gene3D" id="1.10.189.10">
    <property type="entry name" value="Pyruvate Phosphate Dikinase, domain 2"/>
    <property type="match status" value="1"/>
</dbReference>
<dbReference type="Gene3D" id="3.30.470.20">
    <property type="entry name" value="ATP-grasp fold, B domain"/>
    <property type="match status" value="1"/>
</dbReference>
<dbReference type="InterPro" id="IPR036637">
    <property type="entry name" value="Phosphohistidine_dom_sf"/>
</dbReference>
<dbReference type="InterPro" id="IPR002192">
    <property type="entry name" value="PPDK_AMP/ATP-bd"/>
</dbReference>
<evidence type="ECO:0000313" key="19">
    <source>
        <dbReference type="Proteomes" id="UP000325113"/>
    </source>
</evidence>
<evidence type="ECO:0000313" key="17">
    <source>
        <dbReference type="EMBL" id="KAA0159368.1"/>
    </source>
</evidence>
<dbReference type="InterPro" id="IPR040442">
    <property type="entry name" value="Pyrv_kinase-like_dom_sf"/>
</dbReference>
<feature type="domain" description="PEP-utilising enzyme C-terminal" evidence="15">
    <location>
        <begin position="777"/>
        <end position="917"/>
    </location>
</feature>
<accession>A0A5A8C9X0</accession>
<dbReference type="Pfam" id="PF02896">
    <property type="entry name" value="PEP-utilizers_C"/>
    <property type="match status" value="2"/>
</dbReference>
<protein>
    <recommendedName>
        <fullName evidence="3 10">Pyruvate, phosphate dikinase</fullName>
        <ecNumber evidence="3 10">2.7.9.1</ecNumber>
    </recommendedName>
</protein>
<comment type="cofactor">
    <cofactor evidence="1 10 12">
        <name>Mg(2+)</name>
        <dbReference type="ChEBI" id="CHEBI:18420"/>
    </cofactor>
</comment>
<keyword evidence="4" id="KW-0808">Transferase</keyword>
<dbReference type="SUPFAM" id="SSF56059">
    <property type="entry name" value="Glutathione synthetase ATP-binding domain-like"/>
    <property type="match status" value="1"/>
</dbReference>
<organism evidence="16 19">
    <name type="scientific">Cafeteria roenbergensis</name>
    <name type="common">Marine flagellate</name>
    <dbReference type="NCBI Taxonomy" id="33653"/>
    <lineage>
        <taxon>Eukaryota</taxon>
        <taxon>Sar</taxon>
        <taxon>Stramenopiles</taxon>
        <taxon>Bigyra</taxon>
        <taxon>Opalozoa</taxon>
        <taxon>Bicosoecida</taxon>
        <taxon>Cafeteriaceae</taxon>
        <taxon>Cafeteria</taxon>
    </lineage>
</organism>